<feature type="compositionally biased region" description="Low complexity" evidence="2">
    <location>
        <begin position="38"/>
        <end position="47"/>
    </location>
</feature>
<gene>
    <name evidence="3" type="ORF">J8A68_004548</name>
</gene>
<evidence type="ECO:0000313" key="4">
    <source>
        <dbReference type="Proteomes" id="UP000694255"/>
    </source>
</evidence>
<evidence type="ECO:0000256" key="1">
    <source>
        <dbReference type="SAM" id="Coils"/>
    </source>
</evidence>
<dbReference type="PANTHER" id="PTHR28096:SF1">
    <property type="entry name" value="PROTEIN FAF1"/>
    <property type="match status" value="1"/>
</dbReference>
<feature type="compositionally biased region" description="Acidic residues" evidence="2">
    <location>
        <begin position="53"/>
        <end position="68"/>
    </location>
</feature>
<comment type="caution">
    <text evidence="3">The sequence shown here is derived from an EMBL/GenBank/DDBJ whole genome shotgun (WGS) entry which is preliminary data.</text>
</comment>
<dbReference type="InterPro" id="IPR053030">
    <property type="entry name" value="Ribosomal_biogenesis_FAF1-like"/>
</dbReference>
<sequence length="327" mass="36648">MSVEEEYRKALEIQRRNFEAQFGSIEELGFEDKSKQQSDSPESNSDSPSHDDSSEDDEDDFGGFDSDSDVGNIGPSSDDYSSESEEEEVKPKIIRLNGTDDSAPPPVLSKREKKLLKSGRAPTLTEIEKREAEALKLTKKQQLKAAKEDEENLENDLKLQRLLKESHILANSLQYSGADLTLQTIDYEDPTGKARKRALDSRIRELSSGVTTSKKKLESMPMAMRKGMIKVRQHKIAKYEQEARDAGIVLSKVKKGEMRDLDSGRGSTSASDRLGMGNTKGNNKRMRDRGLKINGIGRSTKHGLIISQREIDKINKIGGSRKKFKKR</sequence>
<name>A0A8J5QSD6_9ASCO</name>
<feature type="coiled-coil region" evidence="1">
    <location>
        <begin position="129"/>
        <end position="163"/>
    </location>
</feature>
<feature type="region of interest" description="Disordered" evidence="2">
    <location>
        <begin position="259"/>
        <end position="287"/>
    </location>
</feature>
<reference evidence="3 4" key="1">
    <citation type="journal article" date="2021" name="DNA Res.">
        <title>Genome analysis of Candida subhashii reveals its hybrid nature and dual mitochondrial genome conformations.</title>
        <authorList>
            <person name="Mixao V."/>
            <person name="Hegedusova E."/>
            <person name="Saus E."/>
            <person name="Pryszcz L.P."/>
            <person name="Cillingova A."/>
            <person name="Nosek J."/>
            <person name="Gabaldon T."/>
        </authorList>
    </citation>
    <scope>NUCLEOTIDE SEQUENCE [LARGE SCALE GENOMIC DNA]</scope>
    <source>
        <strain evidence="3 4">CBS 10753</strain>
    </source>
</reference>
<dbReference type="Proteomes" id="UP000694255">
    <property type="component" value="Unassembled WGS sequence"/>
</dbReference>
<keyword evidence="1" id="KW-0175">Coiled coil</keyword>
<proteinExistence type="predicted"/>
<organism evidence="3 4">
    <name type="scientific">[Candida] subhashii</name>
    <dbReference type="NCBI Taxonomy" id="561895"/>
    <lineage>
        <taxon>Eukaryota</taxon>
        <taxon>Fungi</taxon>
        <taxon>Dikarya</taxon>
        <taxon>Ascomycota</taxon>
        <taxon>Saccharomycotina</taxon>
        <taxon>Pichiomycetes</taxon>
        <taxon>Debaryomycetaceae</taxon>
        <taxon>Spathaspora</taxon>
    </lineage>
</organism>
<dbReference type="AlphaFoldDB" id="A0A8J5QSD6"/>
<dbReference type="GeneID" id="73471348"/>
<dbReference type="GO" id="GO:0000462">
    <property type="term" value="P:maturation of SSU-rRNA from tricistronic rRNA transcript (SSU-rRNA, 5.8S rRNA, LSU-rRNA)"/>
    <property type="evidence" value="ECO:0007669"/>
    <property type="project" value="TreeGrafter"/>
</dbReference>
<dbReference type="PANTHER" id="PTHR28096">
    <property type="entry name" value="PROTEIN FAF1"/>
    <property type="match status" value="1"/>
</dbReference>
<dbReference type="OrthoDB" id="5556956at2759"/>
<keyword evidence="4" id="KW-1185">Reference proteome</keyword>
<feature type="region of interest" description="Disordered" evidence="2">
    <location>
        <begin position="27"/>
        <end position="122"/>
    </location>
</feature>
<protein>
    <submittedName>
        <fullName evidence="3">FAF1</fullName>
    </submittedName>
</protein>
<accession>A0A8J5QSD6</accession>
<dbReference type="RefSeq" id="XP_049262178.1">
    <property type="nucleotide sequence ID" value="XM_049408519.1"/>
</dbReference>
<evidence type="ECO:0000313" key="3">
    <source>
        <dbReference type="EMBL" id="KAG7661945.1"/>
    </source>
</evidence>
<evidence type="ECO:0000256" key="2">
    <source>
        <dbReference type="SAM" id="MobiDB-lite"/>
    </source>
</evidence>
<dbReference type="EMBL" id="JAGSYN010000187">
    <property type="protein sequence ID" value="KAG7661945.1"/>
    <property type="molecule type" value="Genomic_DNA"/>
</dbReference>
<dbReference type="GO" id="GO:0005730">
    <property type="term" value="C:nucleolus"/>
    <property type="evidence" value="ECO:0007669"/>
    <property type="project" value="TreeGrafter"/>
</dbReference>